<accession>A0A1H8BQ18</accession>
<dbReference type="STRING" id="43775.SAMN04489760_1691"/>
<evidence type="ECO:0000313" key="1">
    <source>
        <dbReference type="EMBL" id="SEM84893.1"/>
    </source>
</evidence>
<dbReference type="Proteomes" id="UP000198744">
    <property type="component" value="Unassembled WGS sequence"/>
</dbReference>
<dbReference type="AlphaFoldDB" id="A0A1H8BQ18"/>
<dbReference type="EMBL" id="FOBS01000069">
    <property type="protein sequence ID" value="SEM84893.1"/>
    <property type="molecule type" value="Genomic_DNA"/>
</dbReference>
<reference evidence="1 2" key="1">
    <citation type="submission" date="2016-10" db="EMBL/GenBank/DDBJ databases">
        <authorList>
            <person name="de Groot N.N."/>
        </authorList>
    </citation>
    <scope>NUCLEOTIDE SEQUENCE [LARGE SCALE GENOMIC DNA]</scope>
    <source>
        <strain evidence="1 2">DSM 8423</strain>
    </source>
</reference>
<keyword evidence="2" id="KW-1185">Reference proteome</keyword>
<organism evidence="1 2">
    <name type="scientific">Syntrophus gentianae</name>
    <dbReference type="NCBI Taxonomy" id="43775"/>
    <lineage>
        <taxon>Bacteria</taxon>
        <taxon>Pseudomonadati</taxon>
        <taxon>Thermodesulfobacteriota</taxon>
        <taxon>Syntrophia</taxon>
        <taxon>Syntrophales</taxon>
        <taxon>Syntrophaceae</taxon>
        <taxon>Syntrophus</taxon>
    </lineage>
</organism>
<proteinExistence type="predicted"/>
<name>A0A1H8BQ18_9BACT</name>
<gene>
    <name evidence="1" type="ORF">SAMN04489760_1691</name>
</gene>
<dbReference type="OrthoDB" id="5519677at2"/>
<protein>
    <submittedName>
        <fullName evidence="1">Uncharacterized protein</fullName>
    </submittedName>
</protein>
<sequence>MKLCEIQWGDDSAEKDPYLFEYFVASDTFRRLKQKTKGIVVGRKGSGKSALRKKLEQEFASDEDTFVVSITPKYNSIKTVLNDQDIVNSFGKEIFFQHTWLRQILLDSLCRVGAYSADFAT</sequence>
<dbReference type="RefSeq" id="WP_093884998.1">
    <property type="nucleotide sequence ID" value="NZ_FOBS01000069.1"/>
</dbReference>
<evidence type="ECO:0000313" key="2">
    <source>
        <dbReference type="Proteomes" id="UP000198744"/>
    </source>
</evidence>